<sequence length="190" mass="22190">MHITFFIINILLFIGYEKDQFDLKADLKKDGIILQERHGRYVDRSKLSQFELYANLNLSKFKFDKRISGKHSILKWTSASVAKLTIYEVKSIVPSDTIYQDTIILWDSVTNRSMTKLGEKVNLKPSNFTFHTFIIQPTSKKPLIYMTEQHEGLMEYHIGDKIFYPVYEDIVLGLKKPDIKEILKLIAALR</sequence>
<evidence type="ECO:0000313" key="2">
    <source>
        <dbReference type="Proteomes" id="UP001247620"/>
    </source>
</evidence>
<proteinExistence type="predicted"/>
<reference evidence="1 2" key="1">
    <citation type="submission" date="2023-07" db="EMBL/GenBank/DDBJ databases">
        <title>Sorghum-associated microbial communities from plants grown in Nebraska, USA.</title>
        <authorList>
            <person name="Schachtman D."/>
        </authorList>
    </citation>
    <scope>NUCLEOTIDE SEQUENCE [LARGE SCALE GENOMIC DNA]</scope>
    <source>
        <strain evidence="1 2">3262</strain>
    </source>
</reference>
<dbReference type="Proteomes" id="UP001247620">
    <property type="component" value="Unassembled WGS sequence"/>
</dbReference>
<evidence type="ECO:0008006" key="3">
    <source>
        <dbReference type="Google" id="ProtNLM"/>
    </source>
</evidence>
<dbReference type="RefSeq" id="WP_310095114.1">
    <property type="nucleotide sequence ID" value="NZ_JAVDUU010000002.1"/>
</dbReference>
<comment type="caution">
    <text evidence="1">The sequence shown here is derived from an EMBL/GenBank/DDBJ whole genome shotgun (WGS) entry which is preliminary data.</text>
</comment>
<organism evidence="1 2">
    <name type="scientific">Mucilaginibacter pocheonensis</name>
    <dbReference type="NCBI Taxonomy" id="398050"/>
    <lineage>
        <taxon>Bacteria</taxon>
        <taxon>Pseudomonadati</taxon>
        <taxon>Bacteroidota</taxon>
        <taxon>Sphingobacteriia</taxon>
        <taxon>Sphingobacteriales</taxon>
        <taxon>Sphingobacteriaceae</taxon>
        <taxon>Mucilaginibacter</taxon>
    </lineage>
</organism>
<keyword evidence="2" id="KW-1185">Reference proteome</keyword>
<dbReference type="EMBL" id="JAVDUU010000002">
    <property type="protein sequence ID" value="MDR6942210.1"/>
    <property type="molecule type" value="Genomic_DNA"/>
</dbReference>
<accession>A0ABU1TBJ2</accession>
<gene>
    <name evidence="1" type="ORF">J2W55_002052</name>
</gene>
<protein>
    <recommendedName>
        <fullName evidence="3">DUF3108 domain-containing protein</fullName>
    </recommendedName>
</protein>
<name>A0ABU1TBJ2_9SPHI</name>
<evidence type="ECO:0000313" key="1">
    <source>
        <dbReference type="EMBL" id="MDR6942210.1"/>
    </source>
</evidence>